<sequence>MVEADRPGKLFICGLNTETIVFGKHGRLVEVLGFAFVTFESPGDDKDAARDMYGRSLDGKLLYHIEETVMEVHLERNCCPLTEIFICPHEMMCILLKTAIPAEITQVLVIQEIIHHHQEIILTVIMVIPVHVMTIHQEAMAIERDMVVIVTIQIIQVEVPTEIHMTVMVTHVVLRLHEVLIYSLQTVHFTDCNV</sequence>
<name>A0A2I3H645_NOMLE</name>
<evidence type="ECO:0008006" key="3">
    <source>
        <dbReference type="Google" id="ProtNLM"/>
    </source>
</evidence>
<keyword evidence="2" id="KW-1185">Reference proteome</keyword>
<dbReference type="SUPFAM" id="SSF54928">
    <property type="entry name" value="RNA-binding domain, RBD"/>
    <property type="match status" value="1"/>
</dbReference>
<proteinExistence type="predicted"/>
<dbReference type="AlphaFoldDB" id="A0A2I3H645"/>
<dbReference type="Ensembl" id="ENSNLET00000038578.1">
    <property type="protein sequence ID" value="ENSNLEP00000039059.1"/>
    <property type="gene ID" value="ENSNLEG00000030999.1"/>
</dbReference>
<dbReference type="Proteomes" id="UP000001073">
    <property type="component" value="Chromosome 15"/>
</dbReference>
<dbReference type="GO" id="GO:0003676">
    <property type="term" value="F:nucleic acid binding"/>
    <property type="evidence" value="ECO:0007669"/>
    <property type="project" value="InterPro"/>
</dbReference>
<evidence type="ECO:0000313" key="1">
    <source>
        <dbReference type="Ensembl" id="ENSNLEP00000039059.1"/>
    </source>
</evidence>
<reference evidence="1" key="2">
    <citation type="submission" date="2025-08" db="UniProtKB">
        <authorList>
            <consortium name="Ensembl"/>
        </authorList>
    </citation>
    <scope>IDENTIFICATION</scope>
</reference>
<organism evidence="1 2">
    <name type="scientific">Nomascus leucogenys</name>
    <name type="common">Northern white-cheeked gibbon</name>
    <name type="synonym">Hylobates leucogenys</name>
    <dbReference type="NCBI Taxonomy" id="61853"/>
    <lineage>
        <taxon>Eukaryota</taxon>
        <taxon>Metazoa</taxon>
        <taxon>Chordata</taxon>
        <taxon>Craniata</taxon>
        <taxon>Vertebrata</taxon>
        <taxon>Euteleostomi</taxon>
        <taxon>Mammalia</taxon>
        <taxon>Eutheria</taxon>
        <taxon>Euarchontoglires</taxon>
        <taxon>Primates</taxon>
        <taxon>Haplorrhini</taxon>
        <taxon>Catarrhini</taxon>
        <taxon>Hylobatidae</taxon>
        <taxon>Nomascus</taxon>
    </lineage>
</organism>
<evidence type="ECO:0000313" key="2">
    <source>
        <dbReference type="Proteomes" id="UP000001073"/>
    </source>
</evidence>
<reference evidence="1" key="3">
    <citation type="submission" date="2025-09" db="UniProtKB">
        <authorList>
            <consortium name="Ensembl"/>
        </authorList>
    </citation>
    <scope>IDENTIFICATION</scope>
</reference>
<dbReference type="InterPro" id="IPR035979">
    <property type="entry name" value="RBD_domain_sf"/>
</dbReference>
<accession>A0A2I3H645</accession>
<reference evidence="1 2" key="1">
    <citation type="submission" date="2012-10" db="EMBL/GenBank/DDBJ databases">
        <authorList>
            <consortium name="Gibbon Genome Sequencing Consortium"/>
        </authorList>
    </citation>
    <scope>NUCLEOTIDE SEQUENCE [LARGE SCALE GENOMIC DNA]</scope>
</reference>
<protein>
    <recommendedName>
        <fullName evidence="3">RRM domain-containing protein</fullName>
    </recommendedName>
</protein>
<dbReference type="GeneTree" id="ENSGT00940000153425"/>
<dbReference type="EMBL" id="ADFV01111037">
    <property type="status" value="NOT_ANNOTATED_CDS"/>
    <property type="molecule type" value="Genomic_DNA"/>
</dbReference>